<evidence type="ECO:0000256" key="4">
    <source>
        <dbReference type="ARBA" id="ARBA00022989"/>
    </source>
</evidence>
<dbReference type="InterPro" id="IPR036259">
    <property type="entry name" value="MFS_trans_sf"/>
</dbReference>
<sequence length="113" mass="12535">MFGFAAVPAAIQFIGFLFLPESPRFLYEHGGSQACRDVLKKIYNGDEEWIDYEMEEIKLSHEQQEREKAEHGDGDEARGMRSSAPALNIALKEESGNAMDPGGNFNVTPPLSS</sequence>
<evidence type="ECO:0000256" key="6">
    <source>
        <dbReference type="SAM" id="MobiDB-lite"/>
    </source>
</evidence>
<dbReference type="WBParaSite" id="ACRNAN_scaffold1406.g11699.t1">
    <property type="protein sequence ID" value="ACRNAN_scaffold1406.g11699.t1"/>
    <property type="gene ID" value="ACRNAN_scaffold1406.g11699"/>
</dbReference>
<keyword evidence="3" id="KW-0812">Transmembrane</keyword>
<dbReference type="Pfam" id="PF00083">
    <property type="entry name" value="Sugar_tr"/>
    <property type="match status" value="1"/>
</dbReference>
<accession>A0A914CSG1</accession>
<reference evidence="8" key="1">
    <citation type="submission" date="2022-11" db="UniProtKB">
        <authorList>
            <consortium name="WormBaseParasite"/>
        </authorList>
    </citation>
    <scope>IDENTIFICATION</scope>
</reference>
<evidence type="ECO:0000256" key="3">
    <source>
        <dbReference type="ARBA" id="ARBA00022692"/>
    </source>
</evidence>
<evidence type="ECO:0000256" key="5">
    <source>
        <dbReference type="ARBA" id="ARBA00023136"/>
    </source>
</evidence>
<comment type="subcellular location">
    <subcellularLocation>
        <location evidence="1">Membrane</location>
    </subcellularLocation>
</comment>
<evidence type="ECO:0000256" key="2">
    <source>
        <dbReference type="ARBA" id="ARBA00022448"/>
    </source>
</evidence>
<dbReference type="GO" id="GO:0005366">
    <property type="term" value="F:myo-inositol:proton symporter activity"/>
    <property type="evidence" value="ECO:0007669"/>
    <property type="project" value="TreeGrafter"/>
</dbReference>
<organism evidence="7 8">
    <name type="scientific">Acrobeloides nanus</name>
    <dbReference type="NCBI Taxonomy" id="290746"/>
    <lineage>
        <taxon>Eukaryota</taxon>
        <taxon>Metazoa</taxon>
        <taxon>Ecdysozoa</taxon>
        <taxon>Nematoda</taxon>
        <taxon>Chromadorea</taxon>
        <taxon>Rhabditida</taxon>
        <taxon>Tylenchina</taxon>
        <taxon>Cephalobomorpha</taxon>
        <taxon>Cephaloboidea</taxon>
        <taxon>Cephalobidae</taxon>
        <taxon>Acrobeloides</taxon>
    </lineage>
</organism>
<keyword evidence="7" id="KW-1185">Reference proteome</keyword>
<keyword evidence="4" id="KW-1133">Transmembrane helix</keyword>
<feature type="compositionally biased region" description="Basic and acidic residues" evidence="6">
    <location>
        <begin position="61"/>
        <end position="79"/>
    </location>
</feature>
<name>A0A914CSG1_9BILA</name>
<keyword evidence="2" id="KW-0813">Transport</keyword>
<protein>
    <submittedName>
        <fullName evidence="8">Major facilitator superfamily (MFS) profile domain-containing protein</fullName>
    </submittedName>
</protein>
<dbReference type="InterPro" id="IPR005828">
    <property type="entry name" value="MFS_sugar_transport-like"/>
</dbReference>
<evidence type="ECO:0000313" key="8">
    <source>
        <dbReference type="WBParaSite" id="ACRNAN_scaffold1406.g11699.t1"/>
    </source>
</evidence>
<keyword evidence="5" id="KW-0472">Membrane</keyword>
<dbReference type="Proteomes" id="UP000887540">
    <property type="component" value="Unplaced"/>
</dbReference>
<evidence type="ECO:0000313" key="7">
    <source>
        <dbReference type="Proteomes" id="UP000887540"/>
    </source>
</evidence>
<proteinExistence type="predicted"/>
<feature type="region of interest" description="Disordered" evidence="6">
    <location>
        <begin position="61"/>
        <end position="113"/>
    </location>
</feature>
<dbReference type="PANTHER" id="PTHR48020:SF12">
    <property type="entry name" value="PROTON MYO-INOSITOL COTRANSPORTER"/>
    <property type="match status" value="1"/>
</dbReference>
<dbReference type="SUPFAM" id="SSF103473">
    <property type="entry name" value="MFS general substrate transporter"/>
    <property type="match status" value="1"/>
</dbReference>
<dbReference type="InterPro" id="IPR050814">
    <property type="entry name" value="Myo-inositol_Transporter"/>
</dbReference>
<evidence type="ECO:0000256" key="1">
    <source>
        <dbReference type="ARBA" id="ARBA00004370"/>
    </source>
</evidence>
<dbReference type="AlphaFoldDB" id="A0A914CSG1"/>
<dbReference type="GO" id="GO:0016324">
    <property type="term" value="C:apical plasma membrane"/>
    <property type="evidence" value="ECO:0007669"/>
    <property type="project" value="TreeGrafter"/>
</dbReference>
<dbReference type="Gene3D" id="1.20.1250.20">
    <property type="entry name" value="MFS general substrate transporter like domains"/>
    <property type="match status" value="1"/>
</dbReference>
<dbReference type="PANTHER" id="PTHR48020">
    <property type="entry name" value="PROTON MYO-INOSITOL COTRANSPORTER"/>
    <property type="match status" value="1"/>
</dbReference>